<evidence type="ECO:0000259" key="4">
    <source>
        <dbReference type="PROSITE" id="PS50208"/>
    </source>
</evidence>
<proteinExistence type="predicted"/>
<dbReference type="PROSITE" id="PS50005">
    <property type="entry name" value="TPR"/>
    <property type="match status" value="4"/>
</dbReference>
<dbReference type="PANTHER" id="PTHR44858">
    <property type="entry name" value="TETRATRICOPEPTIDE REPEAT PROTEIN 6"/>
    <property type="match status" value="1"/>
</dbReference>
<dbReference type="GO" id="GO:0004197">
    <property type="term" value="F:cysteine-type endopeptidase activity"/>
    <property type="evidence" value="ECO:0007669"/>
    <property type="project" value="InterPro"/>
</dbReference>
<sequence>MVNDMLKSHIGFRIVISTALLSSITISTNIHWPISDAMIARAIAADNDQSICERQNSDLGARISACTRLISANQGNTSLPDIFLNRGRAWFLHGDYSAAARDFEEVVQRAPLSYLGYQGRALARHRLGQLDGAIKDLNTCIKLAGPSASLLNARGAALNDQGEYDRAILDFNKAIALDPAFTRAFANRAWAQYHLRRLDRALVDYNTVIKNNPRDTQALINRAAVWMDKARYDQAIEDCSTAIQINGKFQQAYSCRGEAYRLSGDVERALLDHDRAVDIDPESAEAYNNRGLTYRDRREFDKAINDFGEAILRNPNFDIAYANRGEIFRLKGDLRRSISDLNKSVGLSRSSPVGLTLRGDTYRDVGDAEAAISDYNQALRRVGDFVAAYVGRGLAYEAKGDTARARLDFVKALSLPSDIDAEKAKPAQSIARARIEAIAKAEAEKLQSDRFNAARLAVAAAETAEQGAAQKVLLAREKEAKAASEVAVKREVDRAVAQARLEAERAANAKIAAVQAESNLRQAALKAETARVRANQALLAATAKPGSVYNPGHRVALVIGNQAYGAFGTLANPGRDADAIAASLKASGFDSVRLVKDLKREDFLSALKDFEDEAERSDWAMIYYAGHGFQINGENYLVPVDAKMKLDREVPDETVSLDRVLSTVAQARKLRIVVLDACRDNPFASQMKHTGSNRALTPGLTGIGEPTGGTLVAFAAKAGQQAMDGAGGHSPYAAALIRRLAEPNLEISMIFRYVRDDVLKLTESIQEPYTYGSLPGESFYFRKTHN</sequence>
<dbReference type="SMART" id="SM00028">
    <property type="entry name" value="TPR"/>
    <property type="match status" value="10"/>
</dbReference>
<dbReference type="EMBL" id="CP073633">
    <property type="protein sequence ID" value="WHQ68601.1"/>
    <property type="molecule type" value="Genomic_DNA"/>
</dbReference>
<keyword evidence="2 3" id="KW-0802">TPR repeat</keyword>
<protein>
    <submittedName>
        <fullName evidence="5">Tetratricopeptide repeat protein</fullName>
    </submittedName>
</protein>
<gene>
    <name evidence="5" type="ORF">KEC54_19795</name>
</gene>
<organism evidence="5 6">
    <name type="scientific">Methylorubrum extorquens</name>
    <name type="common">Methylobacterium dichloromethanicum</name>
    <name type="synonym">Methylobacterium extorquens</name>
    <dbReference type="NCBI Taxonomy" id="408"/>
    <lineage>
        <taxon>Bacteria</taxon>
        <taxon>Pseudomonadati</taxon>
        <taxon>Pseudomonadota</taxon>
        <taxon>Alphaproteobacteria</taxon>
        <taxon>Hyphomicrobiales</taxon>
        <taxon>Methylobacteriaceae</taxon>
        <taxon>Methylorubrum</taxon>
    </lineage>
</organism>
<name>A0AAX3WCB3_METEX</name>
<feature type="repeat" description="TPR" evidence="3">
    <location>
        <begin position="284"/>
        <end position="317"/>
    </location>
</feature>
<dbReference type="Pfam" id="PF00656">
    <property type="entry name" value="Peptidase_C14"/>
    <property type="match status" value="1"/>
</dbReference>
<dbReference type="InterPro" id="IPR050498">
    <property type="entry name" value="Ycf3"/>
</dbReference>
<dbReference type="InterPro" id="IPR019734">
    <property type="entry name" value="TPR_rpt"/>
</dbReference>
<dbReference type="GO" id="GO:0006508">
    <property type="term" value="P:proteolysis"/>
    <property type="evidence" value="ECO:0007669"/>
    <property type="project" value="InterPro"/>
</dbReference>
<dbReference type="Proteomes" id="UP001223720">
    <property type="component" value="Chromosome"/>
</dbReference>
<feature type="domain" description="Caspase family p20" evidence="4">
    <location>
        <begin position="552"/>
        <end position="682"/>
    </location>
</feature>
<evidence type="ECO:0000256" key="2">
    <source>
        <dbReference type="ARBA" id="ARBA00022803"/>
    </source>
</evidence>
<dbReference type="Gene3D" id="1.25.40.10">
    <property type="entry name" value="Tetratricopeptide repeat domain"/>
    <property type="match status" value="5"/>
</dbReference>
<feature type="repeat" description="TPR" evidence="3">
    <location>
        <begin position="250"/>
        <end position="283"/>
    </location>
</feature>
<dbReference type="InterPro" id="IPR011990">
    <property type="entry name" value="TPR-like_helical_dom_sf"/>
</dbReference>
<dbReference type="PROSITE" id="PS50293">
    <property type="entry name" value="TPR_REGION"/>
    <property type="match status" value="2"/>
</dbReference>
<dbReference type="PANTHER" id="PTHR44858:SF1">
    <property type="entry name" value="UDP-N-ACETYLGLUCOSAMINE--PEPTIDE N-ACETYLGLUCOSAMINYLTRANSFERASE SPINDLY-RELATED"/>
    <property type="match status" value="1"/>
</dbReference>
<evidence type="ECO:0000256" key="3">
    <source>
        <dbReference type="PROSITE-ProRule" id="PRU00339"/>
    </source>
</evidence>
<dbReference type="RefSeq" id="WP_283535204.1">
    <property type="nucleotide sequence ID" value="NZ_CP073633.1"/>
</dbReference>
<evidence type="ECO:0000256" key="1">
    <source>
        <dbReference type="ARBA" id="ARBA00022737"/>
    </source>
</evidence>
<dbReference type="InterPro" id="IPR011600">
    <property type="entry name" value="Pept_C14_caspase"/>
</dbReference>
<dbReference type="Gene3D" id="3.40.50.1460">
    <property type="match status" value="1"/>
</dbReference>
<dbReference type="SUPFAM" id="SSF52129">
    <property type="entry name" value="Caspase-like"/>
    <property type="match status" value="1"/>
</dbReference>
<evidence type="ECO:0000313" key="5">
    <source>
        <dbReference type="EMBL" id="WHQ68601.1"/>
    </source>
</evidence>
<dbReference type="InterPro" id="IPR029030">
    <property type="entry name" value="Caspase-like_dom_sf"/>
</dbReference>
<feature type="repeat" description="TPR" evidence="3">
    <location>
        <begin position="148"/>
        <end position="181"/>
    </location>
</feature>
<accession>A0AAX3WCB3</accession>
<dbReference type="AlphaFoldDB" id="A0AAX3WCB3"/>
<dbReference type="SUPFAM" id="SSF48452">
    <property type="entry name" value="TPR-like"/>
    <property type="match status" value="3"/>
</dbReference>
<dbReference type="Pfam" id="PF13432">
    <property type="entry name" value="TPR_16"/>
    <property type="match status" value="3"/>
</dbReference>
<feature type="repeat" description="TPR" evidence="3">
    <location>
        <begin position="80"/>
        <end position="113"/>
    </location>
</feature>
<dbReference type="PROSITE" id="PS50208">
    <property type="entry name" value="CASPASE_P20"/>
    <property type="match status" value="1"/>
</dbReference>
<dbReference type="Pfam" id="PF00515">
    <property type="entry name" value="TPR_1"/>
    <property type="match status" value="2"/>
</dbReference>
<evidence type="ECO:0000313" key="6">
    <source>
        <dbReference type="Proteomes" id="UP001223720"/>
    </source>
</evidence>
<dbReference type="InterPro" id="IPR001309">
    <property type="entry name" value="Pept_C14_p20"/>
</dbReference>
<keyword evidence="1" id="KW-0677">Repeat</keyword>
<reference evidence="5" key="1">
    <citation type="journal article" date="2022" name="Biotechnol. Bioprocess Eng.">
        <title>Pan-genome Analysis Reveals Comparative Genomic Features of Central Metabolic Pathways in Methylorubrum extorquens.</title>
        <authorList>
            <person name="Lee G.M."/>
            <person name="Scott-Nevros Z.K."/>
            <person name="Lee S.-M."/>
            <person name="Kim D."/>
        </authorList>
    </citation>
    <scope>NUCLEOTIDE SEQUENCE</scope>
    <source>
        <strain evidence="5">ATCC 55366</strain>
    </source>
</reference>